<protein>
    <submittedName>
        <fullName evidence="1">Uncharacterized protein</fullName>
    </submittedName>
</protein>
<proteinExistence type="predicted"/>
<accession>A0ACB9Z1D3</accession>
<comment type="caution">
    <text evidence="1">The sequence shown here is derived from an EMBL/GenBank/DDBJ whole genome shotgun (WGS) entry which is preliminary data.</text>
</comment>
<sequence>MHFSTLAFAFLLPLGTLSLGTQRHYRSPHAPTEDKVTVNVNCHDQSSQHTYDQCYASNTAYQCASKNGSDRAMCDQLWQITCGRRAGCTVSVS</sequence>
<evidence type="ECO:0000313" key="2">
    <source>
        <dbReference type="Proteomes" id="UP001497700"/>
    </source>
</evidence>
<gene>
    <name evidence="1" type="ORF">F4820DRAFT_469996</name>
</gene>
<organism evidence="1 2">
    <name type="scientific">Hypoxylon rubiginosum</name>
    <dbReference type="NCBI Taxonomy" id="110542"/>
    <lineage>
        <taxon>Eukaryota</taxon>
        <taxon>Fungi</taxon>
        <taxon>Dikarya</taxon>
        <taxon>Ascomycota</taxon>
        <taxon>Pezizomycotina</taxon>
        <taxon>Sordariomycetes</taxon>
        <taxon>Xylariomycetidae</taxon>
        <taxon>Xylariales</taxon>
        <taxon>Hypoxylaceae</taxon>
        <taxon>Hypoxylon</taxon>
    </lineage>
</organism>
<keyword evidence="2" id="KW-1185">Reference proteome</keyword>
<evidence type="ECO:0000313" key="1">
    <source>
        <dbReference type="EMBL" id="KAI4865048.1"/>
    </source>
</evidence>
<dbReference type="EMBL" id="MU393477">
    <property type="protein sequence ID" value="KAI4865048.1"/>
    <property type="molecule type" value="Genomic_DNA"/>
</dbReference>
<reference evidence="1 2" key="1">
    <citation type="journal article" date="2022" name="New Phytol.">
        <title>Ecological generalism drives hyperdiversity of secondary metabolite gene clusters in xylarialean endophytes.</title>
        <authorList>
            <person name="Franco M.E.E."/>
            <person name="Wisecaver J.H."/>
            <person name="Arnold A.E."/>
            <person name="Ju Y.M."/>
            <person name="Slot J.C."/>
            <person name="Ahrendt S."/>
            <person name="Moore L.P."/>
            <person name="Eastman K.E."/>
            <person name="Scott K."/>
            <person name="Konkel Z."/>
            <person name="Mondo S.J."/>
            <person name="Kuo A."/>
            <person name="Hayes R.D."/>
            <person name="Haridas S."/>
            <person name="Andreopoulos B."/>
            <person name="Riley R."/>
            <person name="LaButti K."/>
            <person name="Pangilinan J."/>
            <person name="Lipzen A."/>
            <person name="Amirebrahimi M."/>
            <person name="Yan J."/>
            <person name="Adam C."/>
            <person name="Keymanesh K."/>
            <person name="Ng V."/>
            <person name="Louie K."/>
            <person name="Northen T."/>
            <person name="Drula E."/>
            <person name="Henrissat B."/>
            <person name="Hsieh H.M."/>
            <person name="Youens-Clark K."/>
            <person name="Lutzoni F."/>
            <person name="Miadlikowska J."/>
            <person name="Eastwood D.C."/>
            <person name="Hamelin R.C."/>
            <person name="Grigoriev I.V."/>
            <person name="U'Ren J.M."/>
        </authorList>
    </citation>
    <scope>NUCLEOTIDE SEQUENCE [LARGE SCALE GENOMIC DNA]</scope>
    <source>
        <strain evidence="1 2">CBS 119005</strain>
    </source>
</reference>
<dbReference type="Proteomes" id="UP001497700">
    <property type="component" value="Unassembled WGS sequence"/>
</dbReference>
<name>A0ACB9Z1D3_9PEZI</name>